<evidence type="ECO:0000259" key="3">
    <source>
        <dbReference type="PROSITE" id="PS51339"/>
    </source>
</evidence>
<dbReference type="Gene3D" id="2.30.29.30">
    <property type="entry name" value="Pleckstrin-homology domain (PH domain)/Phosphotyrosine-binding domain (PTB)"/>
    <property type="match status" value="1"/>
</dbReference>
<dbReference type="InterPro" id="IPR011993">
    <property type="entry name" value="PH-like_dom_sf"/>
</dbReference>
<dbReference type="GO" id="GO:0005737">
    <property type="term" value="C:cytoplasm"/>
    <property type="evidence" value="ECO:0007669"/>
    <property type="project" value="TreeGrafter"/>
</dbReference>
<dbReference type="InterPro" id="IPR029021">
    <property type="entry name" value="Prot-tyrosine_phosphatase-like"/>
</dbReference>
<dbReference type="GO" id="GO:0046856">
    <property type="term" value="P:phosphatidylinositol dephosphorylation"/>
    <property type="evidence" value="ECO:0007669"/>
    <property type="project" value="TreeGrafter"/>
</dbReference>
<comment type="similarity">
    <text evidence="1">Belongs to the protein-tyrosine phosphatase family. Non-receptor class myotubularin subfamily.</text>
</comment>
<gene>
    <name evidence="4" type="ORF">EG68_08461</name>
</gene>
<sequence length="795" mass="88263">MAYHVTSEIDVGHCDATLRSKDIPHIPPKNVSTRTPKRNLLMELASLIKVNNISGCKLCGPNLSLLLRKLVLTNHHLLFVSDGEDFSLLYMSIDAVRLLDAVAERRYVSSGQSGFTLALYTKLFCIYELTVPSLNDARALQQSLEALINIENPVLLYPFFYKPDFNHVQKGPTAVDSRDDLREALTTNRWRVCMANEGYGLCSTYPEEVIVPAEVPDSVVMESAGFRRGGRFPLLVYYHRPRETALLIASEPAGAQSTASSGNQGLFNTITTMTMPSNPIRSSPFSTGSPQRTGAAVPPSGSAVTGLSGPNNTAVNRCRADEQFLASVLLDRHRGAIVDLRDQISSKKSVSYAGGVVESEPNYPQWRRICRPMESTTNLNTIFRKFIEVCIASGRNARSTGFNLASPSALADSLSVLATAALGPTNYEGNTLKSSSLTDAESLEENIVDSMASYSPTTSFTPDKASDGLRVAGLNTNAQAAHKVRRISAWLNAVRDALAAAVAGATALDARDAFAQQQLQQEQCLLMQKYKEQKLRHSHNEQDQPTKLEAKLRGSFVLIQSALGRDRALVVSSLIQVILNPASRTLSGFQDLVEHTWLRSGHPFGDRCRHSTLSGRSLKHEAPVFLLFLDSVWQLWRQYPTVFEFTDELLCLLAQHVYYSEFGTFLGNSMKERDDLGIHEKTTSIWSYLQQPCVREQYTNPLYDTGDHPPGTDRDNYTVCWPCLAPQALDVWRELYQRQQFPDPVSLWNKPRQVAYQITNQFHKEMKRVQHLQAVLKSLQREALASGLLTTGSAD</sequence>
<dbReference type="AlphaFoldDB" id="A0A8S9YPY3"/>
<keyword evidence="5" id="KW-1185">Reference proteome</keyword>
<protein>
    <recommendedName>
        <fullName evidence="3">Myotubularin phosphatase domain-containing protein</fullName>
    </recommendedName>
</protein>
<name>A0A8S9YPY3_9TREM</name>
<dbReference type="Pfam" id="PF06602">
    <property type="entry name" value="Myotub-related"/>
    <property type="match status" value="2"/>
</dbReference>
<dbReference type="GO" id="GO:0019903">
    <property type="term" value="F:protein phosphatase binding"/>
    <property type="evidence" value="ECO:0007669"/>
    <property type="project" value="TreeGrafter"/>
</dbReference>
<feature type="compositionally biased region" description="Polar residues" evidence="2">
    <location>
        <begin position="283"/>
        <end position="292"/>
    </location>
</feature>
<dbReference type="PANTHER" id="PTHR10807:SF73">
    <property type="entry name" value="LD06050P"/>
    <property type="match status" value="1"/>
</dbReference>
<evidence type="ECO:0000313" key="4">
    <source>
        <dbReference type="EMBL" id="KAF7255141.1"/>
    </source>
</evidence>
<evidence type="ECO:0000256" key="1">
    <source>
        <dbReference type="ARBA" id="ARBA00007471"/>
    </source>
</evidence>
<reference evidence="4" key="1">
    <citation type="submission" date="2019-07" db="EMBL/GenBank/DDBJ databases">
        <title>Annotation for the trematode Paragonimus miyazaki's.</title>
        <authorList>
            <person name="Choi Y.-J."/>
        </authorList>
    </citation>
    <scope>NUCLEOTIDE SEQUENCE</scope>
    <source>
        <strain evidence="4">Japan</strain>
    </source>
</reference>
<organism evidence="4 5">
    <name type="scientific">Paragonimus skrjabini miyazakii</name>
    <dbReference type="NCBI Taxonomy" id="59628"/>
    <lineage>
        <taxon>Eukaryota</taxon>
        <taxon>Metazoa</taxon>
        <taxon>Spiralia</taxon>
        <taxon>Lophotrochozoa</taxon>
        <taxon>Platyhelminthes</taxon>
        <taxon>Trematoda</taxon>
        <taxon>Digenea</taxon>
        <taxon>Plagiorchiida</taxon>
        <taxon>Troglotremata</taxon>
        <taxon>Troglotrematidae</taxon>
        <taxon>Paragonimus</taxon>
    </lineage>
</organism>
<dbReference type="SUPFAM" id="SSF52799">
    <property type="entry name" value="(Phosphotyrosine protein) phosphatases II"/>
    <property type="match status" value="2"/>
</dbReference>
<dbReference type="Proteomes" id="UP000822476">
    <property type="component" value="Unassembled WGS sequence"/>
</dbReference>
<evidence type="ECO:0000313" key="5">
    <source>
        <dbReference type="Proteomes" id="UP000822476"/>
    </source>
</evidence>
<proteinExistence type="inferred from homology"/>
<dbReference type="GO" id="GO:0010507">
    <property type="term" value="P:negative regulation of autophagy"/>
    <property type="evidence" value="ECO:0007669"/>
    <property type="project" value="TreeGrafter"/>
</dbReference>
<evidence type="ECO:0000256" key="2">
    <source>
        <dbReference type="SAM" id="MobiDB-lite"/>
    </source>
</evidence>
<dbReference type="PROSITE" id="PS51339">
    <property type="entry name" value="PPASE_MYOTUBULARIN"/>
    <property type="match status" value="1"/>
</dbReference>
<dbReference type="EMBL" id="JTDE01004268">
    <property type="protein sequence ID" value="KAF7255141.1"/>
    <property type="molecule type" value="Genomic_DNA"/>
</dbReference>
<comment type="caution">
    <text evidence="4">The sequence shown here is derived from an EMBL/GenBank/DDBJ whole genome shotgun (WGS) entry which is preliminary data.</text>
</comment>
<accession>A0A8S9YPY3</accession>
<dbReference type="OrthoDB" id="271628at2759"/>
<dbReference type="InterPro" id="IPR030564">
    <property type="entry name" value="Myotubularin"/>
</dbReference>
<feature type="domain" description="Myotubularin phosphatase" evidence="3">
    <location>
        <begin position="171"/>
        <end position="736"/>
    </location>
</feature>
<dbReference type="PANTHER" id="PTHR10807">
    <property type="entry name" value="MYOTUBULARIN-RELATED"/>
    <property type="match status" value="1"/>
</dbReference>
<feature type="region of interest" description="Disordered" evidence="2">
    <location>
        <begin position="283"/>
        <end position="305"/>
    </location>
</feature>
<dbReference type="InterPro" id="IPR010569">
    <property type="entry name" value="Myotubularin-like_Pase_dom"/>
</dbReference>